<dbReference type="InterPro" id="IPR036188">
    <property type="entry name" value="FAD/NAD-bd_sf"/>
</dbReference>
<evidence type="ECO:0000259" key="4">
    <source>
        <dbReference type="Pfam" id="PF07992"/>
    </source>
</evidence>
<dbReference type="InterPro" id="IPR023753">
    <property type="entry name" value="FAD/NAD-binding_dom"/>
</dbReference>
<dbReference type="RefSeq" id="WP_034226606.1">
    <property type="nucleotide sequence ID" value="NZ_AXCW01000129.1"/>
</dbReference>
<feature type="non-terminal residue" evidence="5">
    <location>
        <position position="332"/>
    </location>
</feature>
<dbReference type="Gene3D" id="3.50.50.60">
    <property type="entry name" value="FAD/NAD(P)-binding domain"/>
    <property type="match status" value="2"/>
</dbReference>
<dbReference type="SUPFAM" id="SSF51905">
    <property type="entry name" value="FAD/NAD(P)-binding domain"/>
    <property type="match status" value="2"/>
</dbReference>
<protein>
    <submittedName>
        <fullName evidence="5">Electron transfer flavoprotein</fullName>
    </submittedName>
</protein>
<evidence type="ECO:0000256" key="3">
    <source>
        <dbReference type="ARBA" id="ARBA00022827"/>
    </source>
</evidence>
<evidence type="ECO:0000256" key="1">
    <source>
        <dbReference type="ARBA" id="ARBA00001974"/>
    </source>
</evidence>
<evidence type="ECO:0000313" key="6">
    <source>
        <dbReference type="Proteomes" id="UP000019753"/>
    </source>
</evidence>
<comment type="caution">
    <text evidence="5">The sequence shown here is derived from an EMBL/GenBank/DDBJ whole genome shotgun (WGS) entry which is preliminary data.</text>
</comment>
<feature type="domain" description="FAD/NAD(P)-binding" evidence="4">
    <location>
        <begin position="5"/>
        <end position="305"/>
    </location>
</feature>
<dbReference type="GO" id="GO:0016491">
    <property type="term" value="F:oxidoreductase activity"/>
    <property type="evidence" value="ECO:0007669"/>
    <property type="project" value="InterPro"/>
</dbReference>
<dbReference type="InterPro" id="IPR050260">
    <property type="entry name" value="FAD-bd_OxRdtase"/>
</dbReference>
<dbReference type="PANTHER" id="PTHR43429:SF3">
    <property type="entry name" value="NITRITE REDUCTASE [NAD(P)H]"/>
    <property type="match status" value="1"/>
</dbReference>
<dbReference type="AlphaFoldDB" id="A0A021VPP8"/>
<evidence type="ECO:0000313" key="5">
    <source>
        <dbReference type="EMBL" id="EYR63093.1"/>
    </source>
</evidence>
<dbReference type="PRINTS" id="PR00368">
    <property type="entry name" value="FADPNR"/>
</dbReference>
<evidence type="ECO:0000256" key="2">
    <source>
        <dbReference type="ARBA" id="ARBA00022630"/>
    </source>
</evidence>
<gene>
    <name evidence="5" type="ORF">N866_02995</name>
</gene>
<reference evidence="5 6" key="1">
    <citation type="submission" date="2014-01" db="EMBL/GenBank/DDBJ databases">
        <title>Actinotalea ferrariae CF5-4.</title>
        <authorList>
            <person name="Chen F."/>
            <person name="Li Y."/>
            <person name="Wang G."/>
        </authorList>
    </citation>
    <scope>NUCLEOTIDE SEQUENCE [LARGE SCALE GENOMIC DNA]</scope>
    <source>
        <strain evidence="5 6">CF5-4</strain>
    </source>
</reference>
<dbReference type="PANTHER" id="PTHR43429">
    <property type="entry name" value="PYRIDINE NUCLEOTIDE-DISULFIDE OXIDOREDUCTASE DOMAIN-CONTAINING"/>
    <property type="match status" value="1"/>
</dbReference>
<name>A0A021VPP8_9CELL</name>
<sequence>MSATRVVVVGNGMVGSRFVEDLLARVPGADVTVTVLGAEEHEPYNRVLLSEVVAGKVDVASITLPSATEPRLTVLRGATAARLDRDARVVHGTDGGVHPYDVLVLATGARARVPGLPGLEAWRAATGADPDALPAGVHALRTLDDAREIVAATLNARRAVVLGGGVLGLEAACGLARRGVAVTVVHGGPHLMERQLDDAAASAVGRGLDRLGIAHRVATFADDVLLDAGRLSGLRVRPADGTPPDPATAVVAADLLVMTAGTLAETSLAADAGLEVRRGVVVGPDLATADPAVFAIGDCAEPPEGGSGLIAQGWDQARRLAVALAADLTAAP</sequence>
<accession>A0A021VPP8</accession>
<dbReference type="OrthoDB" id="1145at2"/>
<keyword evidence="3" id="KW-0274">FAD</keyword>
<comment type="cofactor">
    <cofactor evidence="1">
        <name>FAD</name>
        <dbReference type="ChEBI" id="CHEBI:57692"/>
    </cofactor>
</comment>
<dbReference type="Pfam" id="PF07992">
    <property type="entry name" value="Pyr_redox_2"/>
    <property type="match status" value="1"/>
</dbReference>
<keyword evidence="6" id="KW-1185">Reference proteome</keyword>
<organism evidence="5 6">
    <name type="scientific">Actinotalea ferrariae CF5-4</name>
    <dbReference type="NCBI Taxonomy" id="948458"/>
    <lineage>
        <taxon>Bacteria</taxon>
        <taxon>Bacillati</taxon>
        <taxon>Actinomycetota</taxon>
        <taxon>Actinomycetes</taxon>
        <taxon>Micrococcales</taxon>
        <taxon>Cellulomonadaceae</taxon>
        <taxon>Actinotalea</taxon>
    </lineage>
</organism>
<dbReference type="EMBL" id="AXCW01000129">
    <property type="protein sequence ID" value="EYR63093.1"/>
    <property type="molecule type" value="Genomic_DNA"/>
</dbReference>
<proteinExistence type="predicted"/>
<dbReference type="PRINTS" id="PR00411">
    <property type="entry name" value="PNDRDTASEI"/>
</dbReference>
<dbReference type="Proteomes" id="UP000019753">
    <property type="component" value="Unassembled WGS sequence"/>
</dbReference>
<keyword evidence="2" id="KW-0285">Flavoprotein</keyword>